<organism evidence="1 2">
    <name type="scientific">Nyssa sinensis</name>
    <dbReference type="NCBI Taxonomy" id="561372"/>
    <lineage>
        <taxon>Eukaryota</taxon>
        <taxon>Viridiplantae</taxon>
        <taxon>Streptophyta</taxon>
        <taxon>Embryophyta</taxon>
        <taxon>Tracheophyta</taxon>
        <taxon>Spermatophyta</taxon>
        <taxon>Magnoliopsida</taxon>
        <taxon>eudicotyledons</taxon>
        <taxon>Gunneridae</taxon>
        <taxon>Pentapetalae</taxon>
        <taxon>asterids</taxon>
        <taxon>Cornales</taxon>
        <taxon>Nyssaceae</taxon>
        <taxon>Nyssa</taxon>
    </lineage>
</organism>
<gene>
    <name evidence="1" type="ORF">F0562_019839</name>
</gene>
<keyword evidence="2" id="KW-1185">Reference proteome</keyword>
<dbReference type="Proteomes" id="UP000325577">
    <property type="component" value="Linkage Group LG10"/>
</dbReference>
<dbReference type="AlphaFoldDB" id="A0A5J5BTK2"/>
<evidence type="ECO:0000313" key="1">
    <source>
        <dbReference type="EMBL" id="KAA8545062.1"/>
    </source>
</evidence>
<proteinExistence type="predicted"/>
<accession>A0A5J5BTK2</accession>
<reference evidence="1 2" key="1">
    <citation type="submission" date="2019-09" db="EMBL/GenBank/DDBJ databases">
        <title>A chromosome-level genome assembly of the Chinese tupelo Nyssa sinensis.</title>
        <authorList>
            <person name="Yang X."/>
            <person name="Kang M."/>
            <person name="Yang Y."/>
            <person name="Xiong H."/>
            <person name="Wang M."/>
            <person name="Zhang Z."/>
            <person name="Wang Z."/>
            <person name="Wu H."/>
            <person name="Ma T."/>
            <person name="Liu J."/>
            <person name="Xi Z."/>
        </authorList>
    </citation>
    <scope>NUCLEOTIDE SEQUENCE [LARGE SCALE GENOMIC DNA]</scope>
    <source>
        <strain evidence="1">J267</strain>
        <tissue evidence="1">Leaf</tissue>
    </source>
</reference>
<protein>
    <submittedName>
        <fullName evidence="1">Uncharacterized protein</fullName>
    </submittedName>
</protein>
<name>A0A5J5BTK2_9ASTE</name>
<sequence length="76" mass="7989">MVIVVEDVKTFECGDAIVELSISVGEAIGEGGKETKDGAKSGEGCSEGFVDWGIGSVVWEEVVVVMDVAEPKIFQP</sequence>
<evidence type="ECO:0000313" key="2">
    <source>
        <dbReference type="Proteomes" id="UP000325577"/>
    </source>
</evidence>
<dbReference type="EMBL" id="CM018033">
    <property type="protein sequence ID" value="KAA8545062.1"/>
    <property type="molecule type" value="Genomic_DNA"/>
</dbReference>